<organism evidence="1 2">
    <name type="scientific">Candidatus Eisenbergiella stercorigallinarum</name>
    <dbReference type="NCBI Taxonomy" id="2838557"/>
    <lineage>
        <taxon>Bacteria</taxon>
        <taxon>Bacillati</taxon>
        <taxon>Bacillota</taxon>
        <taxon>Clostridia</taxon>
        <taxon>Lachnospirales</taxon>
        <taxon>Lachnospiraceae</taxon>
        <taxon>Eisenbergiella</taxon>
    </lineage>
</organism>
<protein>
    <submittedName>
        <fullName evidence="1">Uncharacterized protein</fullName>
    </submittedName>
</protein>
<dbReference type="Pfam" id="PF18941">
    <property type="entry name" value="DUF5688"/>
    <property type="match status" value="1"/>
</dbReference>
<proteinExistence type="predicted"/>
<sequence length="226" mass="25836">MKNREWMEKVAADLQGLSNYAAVKDRLTVKLTGRAGNEEILEKLPHHDMEDMAVIYKIRIYGDACKTALAAVTNTMLKQYGITAKQLHRDAVEAASAHQPYVIRTMAETLNELCGCTWKQEDAVPMYVATNKERMNGASVLVYPDFMETAAERLRDSFYVLPSSIHEVILLPEKLGHDIQELQAMVRNINADIVAPEDRLSNSVYHYDRKEHLFELADKYKMRMRS</sequence>
<dbReference type="Proteomes" id="UP000823851">
    <property type="component" value="Unassembled WGS sequence"/>
</dbReference>
<evidence type="ECO:0000313" key="1">
    <source>
        <dbReference type="EMBL" id="HJD32680.1"/>
    </source>
</evidence>
<gene>
    <name evidence="1" type="ORF">H9912_12185</name>
</gene>
<accession>A0A9D2U024</accession>
<name>A0A9D2U024_9FIRM</name>
<evidence type="ECO:0000313" key="2">
    <source>
        <dbReference type="Proteomes" id="UP000823851"/>
    </source>
</evidence>
<reference evidence="1" key="1">
    <citation type="journal article" date="2021" name="PeerJ">
        <title>Extensive microbial diversity within the chicken gut microbiome revealed by metagenomics and culture.</title>
        <authorList>
            <person name="Gilroy R."/>
            <person name="Ravi A."/>
            <person name="Getino M."/>
            <person name="Pursley I."/>
            <person name="Horton D.L."/>
            <person name="Alikhan N.F."/>
            <person name="Baker D."/>
            <person name="Gharbi K."/>
            <person name="Hall N."/>
            <person name="Watson M."/>
            <person name="Adriaenssens E.M."/>
            <person name="Foster-Nyarko E."/>
            <person name="Jarju S."/>
            <person name="Secka A."/>
            <person name="Antonio M."/>
            <person name="Oren A."/>
            <person name="Chaudhuri R.R."/>
            <person name="La Ragione R."/>
            <person name="Hildebrand F."/>
            <person name="Pallen M.J."/>
        </authorList>
    </citation>
    <scope>NUCLEOTIDE SEQUENCE</scope>
    <source>
        <strain evidence="1">ChiHjej8B7-25341</strain>
    </source>
</reference>
<comment type="caution">
    <text evidence="1">The sequence shown here is derived from an EMBL/GenBank/DDBJ whole genome shotgun (WGS) entry which is preliminary data.</text>
</comment>
<dbReference type="InterPro" id="IPR043743">
    <property type="entry name" value="DUF5688"/>
</dbReference>
<dbReference type="EMBL" id="DWUW01000348">
    <property type="protein sequence ID" value="HJD32680.1"/>
    <property type="molecule type" value="Genomic_DNA"/>
</dbReference>
<reference evidence="1" key="2">
    <citation type="submission" date="2021-04" db="EMBL/GenBank/DDBJ databases">
        <authorList>
            <person name="Gilroy R."/>
        </authorList>
    </citation>
    <scope>NUCLEOTIDE SEQUENCE</scope>
    <source>
        <strain evidence="1">ChiHjej8B7-25341</strain>
    </source>
</reference>
<dbReference type="AlphaFoldDB" id="A0A9D2U024"/>